<evidence type="ECO:0000313" key="3">
    <source>
        <dbReference type="Proteomes" id="UP001159937"/>
    </source>
</evidence>
<accession>A0AAJ1KRE6</accession>
<protein>
    <submittedName>
        <fullName evidence="2">Uncharacterized protein</fullName>
    </submittedName>
</protein>
<sequence>MHNPAELNESLERRVELLTEKVLFLEQQIKTLTDSQGGEIPPGMAPVSTLAAEFGISTKKAEELAKTTGVMMVKLKAGGFVAPEEKFREVARQVLRSAKRKYGSAYWYHPLLGKFQMSGGIPK</sequence>
<comment type="caution">
    <text evidence="2">The sequence shown here is derived from an EMBL/GenBank/DDBJ whole genome shotgun (WGS) entry which is preliminary data.</text>
</comment>
<name>A0AAJ1KRE6_9ENTR</name>
<dbReference type="EMBL" id="JAOCBF010000014">
    <property type="protein sequence ID" value="MDH0963619.1"/>
    <property type="molecule type" value="Genomic_DNA"/>
</dbReference>
<dbReference type="RefSeq" id="WP_022065367.1">
    <property type="nucleotide sequence ID" value="NZ_JAOCBF010000014.1"/>
</dbReference>
<keyword evidence="1" id="KW-0175">Coiled coil</keyword>
<organism evidence="2 3">
    <name type="scientific">Klebsiella michiganensis</name>
    <dbReference type="NCBI Taxonomy" id="1134687"/>
    <lineage>
        <taxon>Bacteria</taxon>
        <taxon>Pseudomonadati</taxon>
        <taxon>Pseudomonadota</taxon>
        <taxon>Gammaproteobacteria</taxon>
        <taxon>Enterobacterales</taxon>
        <taxon>Enterobacteriaceae</taxon>
        <taxon>Klebsiella/Raoultella group</taxon>
        <taxon>Klebsiella</taxon>
    </lineage>
</organism>
<reference evidence="2" key="1">
    <citation type="submission" date="2022-09" db="EMBL/GenBank/DDBJ databases">
        <title>Intensive care unit water sources are persistently colonized with multi-drug resistant bacteria and are the site of extensive horizontal gene transfer of antibiotic resistance genes.</title>
        <authorList>
            <person name="Diorio-Toth L."/>
        </authorList>
    </citation>
    <scope>NUCLEOTIDE SEQUENCE</scope>
    <source>
        <strain evidence="2">GD03918</strain>
    </source>
</reference>
<dbReference type="Proteomes" id="UP001159937">
    <property type="component" value="Unassembled WGS sequence"/>
</dbReference>
<evidence type="ECO:0000256" key="1">
    <source>
        <dbReference type="SAM" id="Coils"/>
    </source>
</evidence>
<dbReference type="AlphaFoldDB" id="A0AAJ1KRE6"/>
<proteinExistence type="predicted"/>
<feature type="coiled-coil region" evidence="1">
    <location>
        <begin position="8"/>
        <end position="35"/>
    </location>
</feature>
<gene>
    <name evidence="2" type="ORF">N5C89_12330</name>
</gene>
<evidence type="ECO:0000313" key="2">
    <source>
        <dbReference type="EMBL" id="MDH0963619.1"/>
    </source>
</evidence>